<gene>
    <name evidence="3" type="ORF">Dsin_025637</name>
</gene>
<dbReference type="GO" id="GO:0004523">
    <property type="term" value="F:RNA-DNA hybrid ribonuclease activity"/>
    <property type="evidence" value="ECO:0007669"/>
    <property type="project" value="InterPro"/>
</dbReference>
<evidence type="ECO:0000313" key="3">
    <source>
        <dbReference type="EMBL" id="KAK3194327.1"/>
    </source>
</evidence>
<sequence>MGGDALMEGSGTVVPRYRGTPVPRYPGTSDTDFLWTEVKQGSSAGWKSIIWGRELLSLRIRWKMGNGSRILAFEDPWIPRPHSLRPVSQSPDGKGNDEPVSWVTNLLADFQNSRIALIAPPLAYPPIKEAWQSPPVGTLKLNTDASVFQGRDVFEIEAIIRNDKGEVIIALSKLASGGFSVEVCEAIALREGLWLAKQHGLKVDWVKVDADNVVAGVRCFKPSNNCASFVFDDIFGLCKDFGVSECQAIYRCGNGVAYNLTSLAISSLRDIL</sequence>
<dbReference type="InterPro" id="IPR053151">
    <property type="entry name" value="RNase_H-like"/>
</dbReference>
<feature type="region of interest" description="Disordered" evidence="1">
    <location>
        <begin position="1"/>
        <end position="23"/>
    </location>
</feature>
<dbReference type="EMBL" id="JANJYJ010000008">
    <property type="protein sequence ID" value="KAK3194327.1"/>
    <property type="molecule type" value="Genomic_DNA"/>
</dbReference>
<name>A0AAE0DX55_9ROSI</name>
<proteinExistence type="predicted"/>
<dbReference type="PANTHER" id="PTHR47723">
    <property type="entry name" value="OS05G0353850 PROTEIN"/>
    <property type="match status" value="1"/>
</dbReference>
<comment type="caution">
    <text evidence="3">The sequence shown here is derived from an EMBL/GenBank/DDBJ whole genome shotgun (WGS) entry which is preliminary data.</text>
</comment>
<dbReference type="InterPro" id="IPR002156">
    <property type="entry name" value="RNaseH_domain"/>
</dbReference>
<evidence type="ECO:0000259" key="2">
    <source>
        <dbReference type="Pfam" id="PF13456"/>
    </source>
</evidence>
<dbReference type="GO" id="GO:0003676">
    <property type="term" value="F:nucleic acid binding"/>
    <property type="evidence" value="ECO:0007669"/>
    <property type="project" value="InterPro"/>
</dbReference>
<keyword evidence="4" id="KW-1185">Reference proteome</keyword>
<dbReference type="PANTHER" id="PTHR47723:SF21">
    <property type="entry name" value="POLYNUCLEOTIDYL TRANSFERASE, RIBONUCLEASE H-LIKE SUPERFAMILY PROTEIN"/>
    <property type="match status" value="1"/>
</dbReference>
<protein>
    <recommendedName>
        <fullName evidence="2">RNase H type-1 domain-containing protein</fullName>
    </recommendedName>
</protein>
<dbReference type="InterPro" id="IPR044730">
    <property type="entry name" value="RNase_H-like_dom_plant"/>
</dbReference>
<dbReference type="AlphaFoldDB" id="A0AAE0DX55"/>
<evidence type="ECO:0000313" key="4">
    <source>
        <dbReference type="Proteomes" id="UP001281410"/>
    </source>
</evidence>
<dbReference type="Gene3D" id="3.30.420.10">
    <property type="entry name" value="Ribonuclease H-like superfamily/Ribonuclease H"/>
    <property type="match status" value="1"/>
</dbReference>
<reference evidence="3" key="1">
    <citation type="journal article" date="2023" name="Plant J.">
        <title>Genome sequences and population genomics provide insights into the demographic history, inbreeding, and mutation load of two 'living fossil' tree species of Dipteronia.</title>
        <authorList>
            <person name="Feng Y."/>
            <person name="Comes H.P."/>
            <person name="Chen J."/>
            <person name="Zhu S."/>
            <person name="Lu R."/>
            <person name="Zhang X."/>
            <person name="Li P."/>
            <person name="Qiu J."/>
            <person name="Olsen K.M."/>
            <person name="Qiu Y."/>
        </authorList>
    </citation>
    <scope>NUCLEOTIDE SEQUENCE</scope>
    <source>
        <strain evidence="3">NBL</strain>
    </source>
</reference>
<dbReference type="InterPro" id="IPR036397">
    <property type="entry name" value="RNaseH_sf"/>
</dbReference>
<dbReference type="Proteomes" id="UP001281410">
    <property type="component" value="Unassembled WGS sequence"/>
</dbReference>
<evidence type="ECO:0000256" key="1">
    <source>
        <dbReference type="SAM" id="MobiDB-lite"/>
    </source>
</evidence>
<organism evidence="3 4">
    <name type="scientific">Dipteronia sinensis</name>
    <dbReference type="NCBI Taxonomy" id="43782"/>
    <lineage>
        <taxon>Eukaryota</taxon>
        <taxon>Viridiplantae</taxon>
        <taxon>Streptophyta</taxon>
        <taxon>Embryophyta</taxon>
        <taxon>Tracheophyta</taxon>
        <taxon>Spermatophyta</taxon>
        <taxon>Magnoliopsida</taxon>
        <taxon>eudicotyledons</taxon>
        <taxon>Gunneridae</taxon>
        <taxon>Pentapetalae</taxon>
        <taxon>rosids</taxon>
        <taxon>malvids</taxon>
        <taxon>Sapindales</taxon>
        <taxon>Sapindaceae</taxon>
        <taxon>Hippocastanoideae</taxon>
        <taxon>Acereae</taxon>
        <taxon>Dipteronia</taxon>
    </lineage>
</organism>
<dbReference type="CDD" id="cd06222">
    <property type="entry name" value="RNase_H_like"/>
    <property type="match status" value="1"/>
</dbReference>
<feature type="domain" description="RNase H type-1" evidence="2">
    <location>
        <begin position="142"/>
        <end position="262"/>
    </location>
</feature>
<accession>A0AAE0DX55</accession>
<dbReference type="Pfam" id="PF13456">
    <property type="entry name" value="RVT_3"/>
    <property type="match status" value="1"/>
</dbReference>